<organism evidence="2 3">
    <name type="scientific">Brassica carinata</name>
    <name type="common">Ethiopian mustard</name>
    <name type="synonym">Abyssinian cabbage</name>
    <dbReference type="NCBI Taxonomy" id="52824"/>
    <lineage>
        <taxon>Eukaryota</taxon>
        <taxon>Viridiplantae</taxon>
        <taxon>Streptophyta</taxon>
        <taxon>Embryophyta</taxon>
        <taxon>Tracheophyta</taxon>
        <taxon>Spermatophyta</taxon>
        <taxon>Magnoliopsida</taxon>
        <taxon>eudicotyledons</taxon>
        <taxon>Gunneridae</taxon>
        <taxon>Pentapetalae</taxon>
        <taxon>rosids</taxon>
        <taxon>malvids</taxon>
        <taxon>Brassicales</taxon>
        <taxon>Brassicaceae</taxon>
        <taxon>Brassiceae</taxon>
        <taxon>Brassica</taxon>
    </lineage>
</organism>
<gene>
    <name evidence="2" type="ORF">Bca52824_057237</name>
</gene>
<feature type="region of interest" description="Disordered" evidence="1">
    <location>
        <begin position="144"/>
        <end position="169"/>
    </location>
</feature>
<evidence type="ECO:0000313" key="3">
    <source>
        <dbReference type="Proteomes" id="UP000886595"/>
    </source>
</evidence>
<feature type="region of interest" description="Disordered" evidence="1">
    <location>
        <begin position="78"/>
        <end position="122"/>
    </location>
</feature>
<evidence type="ECO:0000256" key="1">
    <source>
        <dbReference type="SAM" id="MobiDB-lite"/>
    </source>
</evidence>
<keyword evidence="3" id="KW-1185">Reference proteome</keyword>
<reference evidence="2 3" key="1">
    <citation type="submission" date="2020-02" db="EMBL/GenBank/DDBJ databases">
        <authorList>
            <person name="Ma Q."/>
            <person name="Huang Y."/>
            <person name="Song X."/>
            <person name="Pei D."/>
        </authorList>
    </citation>
    <scope>NUCLEOTIDE SEQUENCE [LARGE SCALE GENOMIC DNA]</scope>
    <source>
        <strain evidence="2">Sxm20200214</strain>
        <tissue evidence="2">Leaf</tissue>
    </source>
</reference>
<comment type="caution">
    <text evidence="2">The sequence shown here is derived from an EMBL/GenBank/DDBJ whole genome shotgun (WGS) entry which is preliminary data.</text>
</comment>
<feature type="compositionally biased region" description="Polar residues" evidence="1">
    <location>
        <begin position="28"/>
        <end position="47"/>
    </location>
</feature>
<protein>
    <submittedName>
        <fullName evidence="2">Uncharacterized protein</fullName>
    </submittedName>
</protein>
<dbReference type="AlphaFoldDB" id="A0A8X7UDH3"/>
<sequence length="169" mass="19119">MDALLQVSVDGFRFDGSGSGSCCKPRNNLETQNQSSPPTDSPPSICQDNAPVLKYINDMLMDEEDFVEDNLALEAAERSFHELLHQPPPSEVSEKVPPPKRRRRRSREREEKQTASDLCIRDGRASSEVRARVVGMQIKSRRLFIINNKETESSSTEQSSRTSKRFQGH</sequence>
<accession>A0A8X7UDH3</accession>
<name>A0A8X7UDH3_BRACI</name>
<proteinExistence type="predicted"/>
<evidence type="ECO:0000313" key="2">
    <source>
        <dbReference type="EMBL" id="KAG2274682.1"/>
    </source>
</evidence>
<feature type="compositionally biased region" description="Basic and acidic residues" evidence="1">
    <location>
        <begin position="107"/>
        <end position="122"/>
    </location>
</feature>
<dbReference type="EMBL" id="JAAMPC010000012">
    <property type="protein sequence ID" value="KAG2274682.1"/>
    <property type="molecule type" value="Genomic_DNA"/>
</dbReference>
<dbReference type="Proteomes" id="UP000886595">
    <property type="component" value="Unassembled WGS sequence"/>
</dbReference>
<feature type="region of interest" description="Disordered" evidence="1">
    <location>
        <begin position="16"/>
        <end position="47"/>
    </location>
</feature>